<feature type="transmembrane region" description="Helical" evidence="4">
    <location>
        <begin position="284"/>
        <end position="300"/>
    </location>
</feature>
<name>A0A143PYT8_LUTPR</name>
<protein>
    <submittedName>
        <fullName evidence="6">Mycofactocin system glycosyltransferase</fullName>
    </submittedName>
</protein>
<dbReference type="InterPro" id="IPR001173">
    <property type="entry name" value="Glyco_trans_2-like"/>
</dbReference>
<dbReference type="AlphaFoldDB" id="A0A143PYT8"/>
<keyword evidence="4" id="KW-0472">Membrane</keyword>
<keyword evidence="2" id="KW-0328">Glycosyltransferase</keyword>
<evidence type="ECO:0000259" key="5">
    <source>
        <dbReference type="Pfam" id="PF00535"/>
    </source>
</evidence>
<reference evidence="6 7" key="1">
    <citation type="journal article" date="2016" name="Genome Announc.">
        <title>First Complete Genome Sequence of a Subdivision 6 Acidobacterium Strain.</title>
        <authorList>
            <person name="Huang S."/>
            <person name="Vieira S."/>
            <person name="Bunk B."/>
            <person name="Riedel T."/>
            <person name="Sproer C."/>
            <person name="Overmann J."/>
        </authorList>
    </citation>
    <scope>NUCLEOTIDE SEQUENCE [LARGE SCALE GENOMIC DNA]</scope>
    <source>
        <strain evidence="7">DSM 100886 HEG_-6_39</strain>
    </source>
</reference>
<evidence type="ECO:0000313" key="6">
    <source>
        <dbReference type="EMBL" id="AMY12984.1"/>
    </source>
</evidence>
<keyword evidence="4" id="KW-0812">Transmembrane</keyword>
<dbReference type="InterPro" id="IPR029044">
    <property type="entry name" value="Nucleotide-diphossugar_trans"/>
</dbReference>
<evidence type="ECO:0000256" key="2">
    <source>
        <dbReference type="ARBA" id="ARBA00022676"/>
    </source>
</evidence>
<comment type="similarity">
    <text evidence="1">Belongs to the glycosyltransferase 2 family.</text>
</comment>
<dbReference type="Pfam" id="PF00535">
    <property type="entry name" value="Glycos_transf_2"/>
    <property type="match status" value="1"/>
</dbReference>
<dbReference type="EMBL" id="CP015136">
    <property type="protein sequence ID" value="AMY12984.1"/>
    <property type="molecule type" value="Genomic_DNA"/>
</dbReference>
<sequence length="304" mass="33806">MTPPARELISVCVCTYRRQALLTTLLEVLQGQETADRFGYEIIVIENDLERLCEASVADAARTARIPIRYDCEPERNIALARNRAVRLAQGTLIAMIDDDETPVPDWLLRHYETLEASGAQGVLGPVVPVLPASAPAWLESSGVLDRPRHRTGHAIGTQDMRTGNALLRRPLFTRGDLWFDAALGRSGGEDSDFFARGVAGGHSFVWCDEAVVSEVVPPERWTPRFQLRRMWRSGTIRGQWIHDGRQSWVLAWRGIVLLVGGVVALPVSLLAPTAWRMRLALKLAYFGGVVTAALGWPTLRHRE</sequence>
<gene>
    <name evidence="6" type="ORF">LuPra_06270</name>
</gene>
<dbReference type="RefSeq" id="WP_110174392.1">
    <property type="nucleotide sequence ID" value="NZ_CP015136.1"/>
</dbReference>
<evidence type="ECO:0000313" key="7">
    <source>
        <dbReference type="Proteomes" id="UP000076079"/>
    </source>
</evidence>
<dbReference type="PANTHER" id="PTHR43179:SF12">
    <property type="entry name" value="GALACTOFURANOSYLTRANSFERASE GLFT2"/>
    <property type="match status" value="1"/>
</dbReference>
<keyword evidence="7" id="KW-1185">Reference proteome</keyword>
<dbReference type="CDD" id="cd00761">
    <property type="entry name" value="Glyco_tranf_GTA_type"/>
    <property type="match status" value="1"/>
</dbReference>
<feature type="domain" description="Glycosyltransferase 2-like" evidence="5">
    <location>
        <begin position="10"/>
        <end position="173"/>
    </location>
</feature>
<evidence type="ECO:0000256" key="3">
    <source>
        <dbReference type="ARBA" id="ARBA00022679"/>
    </source>
</evidence>
<dbReference type="Gene3D" id="3.90.550.10">
    <property type="entry name" value="Spore Coat Polysaccharide Biosynthesis Protein SpsA, Chain A"/>
    <property type="match status" value="1"/>
</dbReference>
<dbReference type="GO" id="GO:0016757">
    <property type="term" value="F:glycosyltransferase activity"/>
    <property type="evidence" value="ECO:0007669"/>
    <property type="project" value="UniProtKB-KW"/>
</dbReference>
<reference evidence="7" key="2">
    <citation type="submission" date="2016-04" db="EMBL/GenBank/DDBJ databases">
        <title>First Complete Genome Sequence of a Subdivision 6 Acidobacterium.</title>
        <authorList>
            <person name="Huang S."/>
            <person name="Vieira S."/>
            <person name="Bunk B."/>
            <person name="Riedel T."/>
            <person name="Sproeer C."/>
            <person name="Overmann J."/>
        </authorList>
    </citation>
    <scope>NUCLEOTIDE SEQUENCE [LARGE SCALE GENOMIC DNA]</scope>
    <source>
        <strain evidence="7">DSM 100886 HEG_-6_39</strain>
    </source>
</reference>
<dbReference type="KEGG" id="abac:LuPra_06270"/>
<proteinExistence type="inferred from homology"/>
<keyword evidence="3 6" id="KW-0808">Transferase</keyword>
<dbReference type="SUPFAM" id="SSF53448">
    <property type="entry name" value="Nucleotide-diphospho-sugar transferases"/>
    <property type="match status" value="1"/>
</dbReference>
<dbReference type="PATRIC" id="fig|1813736.3.peg.6587"/>
<dbReference type="PANTHER" id="PTHR43179">
    <property type="entry name" value="RHAMNOSYLTRANSFERASE WBBL"/>
    <property type="match status" value="1"/>
</dbReference>
<keyword evidence="4" id="KW-1133">Transmembrane helix</keyword>
<evidence type="ECO:0000256" key="1">
    <source>
        <dbReference type="ARBA" id="ARBA00006739"/>
    </source>
</evidence>
<accession>A0A143PYT8</accession>
<organism evidence="6 7">
    <name type="scientific">Luteitalea pratensis</name>
    <dbReference type="NCBI Taxonomy" id="1855912"/>
    <lineage>
        <taxon>Bacteria</taxon>
        <taxon>Pseudomonadati</taxon>
        <taxon>Acidobacteriota</taxon>
        <taxon>Vicinamibacteria</taxon>
        <taxon>Vicinamibacterales</taxon>
        <taxon>Vicinamibacteraceae</taxon>
        <taxon>Luteitalea</taxon>
    </lineage>
</organism>
<evidence type="ECO:0000256" key="4">
    <source>
        <dbReference type="SAM" id="Phobius"/>
    </source>
</evidence>
<dbReference type="STRING" id="1855912.LuPra_06270"/>
<feature type="transmembrane region" description="Helical" evidence="4">
    <location>
        <begin position="251"/>
        <end position="272"/>
    </location>
</feature>
<dbReference type="Proteomes" id="UP000076079">
    <property type="component" value="Chromosome"/>
</dbReference>